<protein>
    <submittedName>
        <fullName evidence="4">Dioxygenase</fullName>
    </submittedName>
</protein>
<evidence type="ECO:0000313" key="4">
    <source>
        <dbReference type="EMBL" id="GGP21707.1"/>
    </source>
</evidence>
<keyword evidence="4" id="KW-0223">Dioxygenase</keyword>
<dbReference type="PRINTS" id="PR00080">
    <property type="entry name" value="SDRFAMILY"/>
</dbReference>
<organism evidence="4 5">
    <name type="scientific">Silvimonas iriomotensis</name>
    <dbReference type="NCBI Taxonomy" id="449662"/>
    <lineage>
        <taxon>Bacteria</taxon>
        <taxon>Pseudomonadati</taxon>
        <taxon>Pseudomonadota</taxon>
        <taxon>Betaproteobacteria</taxon>
        <taxon>Neisseriales</taxon>
        <taxon>Chitinibacteraceae</taxon>
        <taxon>Silvimonas</taxon>
    </lineage>
</organism>
<dbReference type="GO" id="GO:0051213">
    <property type="term" value="F:dioxygenase activity"/>
    <property type="evidence" value="ECO:0007669"/>
    <property type="project" value="UniProtKB-KW"/>
</dbReference>
<dbReference type="SUPFAM" id="SSF51735">
    <property type="entry name" value="NAD(P)-binding Rossmann-fold domains"/>
    <property type="match status" value="1"/>
</dbReference>
<dbReference type="Gene3D" id="3.40.50.720">
    <property type="entry name" value="NAD(P)-binding Rossmann-like Domain"/>
    <property type="match status" value="1"/>
</dbReference>
<dbReference type="PRINTS" id="PR00081">
    <property type="entry name" value="GDHRDH"/>
</dbReference>
<evidence type="ECO:0000256" key="1">
    <source>
        <dbReference type="ARBA" id="ARBA00006484"/>
    </source>
</evidence>
<dbReference type="InterPro" id="IPR002347">
    <property type="entry name" value="SDR_fam"/>
</dbReference>
<keyword evidence="2" id="KW-0560">Oxidoreductase</keyword>
<dbReference type="EMBL" id="BMLX01000002">
    <property type="protein sequence ID" value="GGP21707.1"/>
    <property type="molecule type" value="Genomic_DNA"/>
</dbReference>
<dbReference type="Pfam" id="PF00106">
    <property type="entry name" value="adh_short"/>
    <property type="match status" value="1"/>
</dbReference>
<dbReference type="InterPro" id="IPR036291">
    <property type="entry name" value="NAD(P)-bd_dom_sf"/>
</dbReference>
<dbReference type="PANTHER" id="PTHR42760">
    <property type="entry name" value="SHORT-CHAIN DEHYDROGENASES/REDUCTASES FAMILY MEMBER"/>
    <property type="match status" value="1"/>
</dbReference>
<dbReference type="Proteomes" id="UP000637267">
    <property type="component" value="Unassembled WGS sequence"/>
</dbReference>
<evidence type="ECO:0000256" key="3">
    <source>
        <dbReference type="RuleBase" id="RU000363"/>
    </source>
</evidence>
<keyword evidence="5" id="KW-1185">Reference proteome</keyword>
<reference evidence="5" key="1">
    <citation type="journal article" date="2019" name="Int. J. Syst. Evol. Microbiol.">
        <title>The Global Catalogue of Microorganisms (GCM) 10K type strain sequencing project: providing services to taxonomists for standard genome sequencing and annotation.</title>
        <authorList>
            <consortium name="The Broad Institute Genomics Platform"/>
            <consortium name="The Broad Institute Genome Sequencing Center for Infectious Disease"/>
            <person name="Wu L."/>
            <person name="Ma J."/>
        </authorList>
    </citation>
    <scope>NUCLEOTIDE SEQUENCE [LARGE SCALE GENOMIC DNA]</scope>
    <source>
        <strain evidence="5">CGMCC 1.8859</strain>
    </source>
</reference>
<comment type="caution">
    <text evidence="4">The sequence shown here is derived from an EMBL/GenBank/DDBJ whole genome shotgun (WGS) entry which is preliminary data.</text>
</comment>
<sequence>MSAAQQNALPFLPADLAGQVAVVTGAGGVLCSELAGALARAGMKVALLDLDPAAAEAVAARLREAGCEAMGIGADVLQRDSLEHAAAQIAATLGPCTLLLNGAGGNHPKGTTSKEWLEPGDLADASLTSFFDLDPAGISFVFNLNFLGTLLPTQVFARQMLLPDGRARAGASIINVSSMNAFCPLTKIPAYSAAKAAVSNFTQWLAVHFCKTGIRVNAIAPGFFLTAQNHKLLFDEATGDPTARAGKILAHTPMGRFGEATELAGTTLWLASPAASGFVNGVVIPVDGGFAAYAGV</sequence>
<dbReference type="PROSITE" id="PS00061">
    <property type="entry name" value="ADH_SHORT"/>
    <property type="match status" value="1"/>
</dbReference>
<dbReference type="InterPro" id="IPR020904">
    <property type="entry name" value="Sc_DH/Rdtase_CS"/>
</dbReference>
<dbReference type="NCBIfam" id="NF006132">
    <property type="entry name" value="PRK08277.1"/>
    <property type="match status" value="1"/>
</dbReference>
<gene>
    <name evidence="4" type="primary">kduD</name>
    <name evidence="4" type="ORF">GCM10010970_21820</name>
</gene>
<accession>A0ABQ2P9J0</accession>
<dbReference type="PANTHER" id="PTHR42760:SF115">
    <property type="entry name" value="3-OXOACYL-[ACYL-CARRIER-PROTEIN] REDUCTASE FABG"/>
    <property type="match status" value="1"/>
</dbReference>
<comment type="similarity">
    <text evidence="1 3">Belongs to the short-chain dehydrogenases/reductases (SDR) family.</text>
</comment>
<proteinExistence type="inferred from homology"/>
<dbReference type="RefSeq" id="WP_188704349.1">
    <property type="nucleotide sequence ID" value="NZ_BMLX01000002.1"/>
</dbReference>
<evidence type="ECO:0000256" key="2">
    <source>
        <dbReference type="ARBA" id="ARBA00023002"/>
    </source>
</evidence>
<name>A0ABQ2P9J0_9NEIS</name>
<evidence type="ECO:0000313" key="5">
    <source>
        <dbReference type="Proteomes" id="UP000637267"/>
    </source>
</evidence>